<dbReference type="AlphaFoldDB" id="A0A225WJQ3"/>
<dbReference type="EMBL" id="NBNE01000672">
    <property type="protein sequence ID" value="OWZ17923.1"/>
    <property type="molecule type" value="Genomic_DNA"/>
</dbReference>
<protein>
    <submittedName>
        <fullName evidence="1">Cleavage inducible protein</fullName>
    </submittedName>
</protein>
<reference evidence="2" key="1">
    <citation type="submission" date="2017-03" db="EMBL/GenBank/DDBJ databases">
        <title>Phytopthora megakarya and P. palmivora, two closely related causual agents of cacao black pod achieved similar genome size and gene model numbers by different mechanisms.</title>
        <authorList>
            <person name="Ali S."/>
            <person name="Shao J."/>
            <person name="Larry D.J."/>
            <person name="Kronmiller B."/>
            <person name="Shen D."/>
            <person name="Strem M.D."/>
            <person name="Melnick R.L."/>
            <person name="Guiltinan M.J."/>
            <person name="Tyler B.M."/>
            <person name="Meinhardt L.W."/>
            <person name="Bailey B.A."/>
        </authorList>
    </citation>
    <scope>NUCLEOTIDE SEQUENCE [LARGE SCALE GENOMIC DNA]</scope>
    <source>
        <strain evidence="2">zdho120</strain>
    </source>
</reference>
<comment type="caution">
    <text evidence="1">The sequence shown here is derived from an EMBL/GenBank/DDBJ whole genome shotgun (WGS) entry which is preliminary data.</text>
</comment>
<name>A0A225WJQ3_9STRA</name>
<organism evidence="1 2">
    <name type="scientific">Phytophthora megakarya</name>
    <dbReference type="NCBI Taxonomy" id="4795"/>
    <lineage>
        <taxon>Eukaryota</taxon>
        <taxon>Sar</taxon>
        <taxon>Stramenopiles</taxon>
        <taxon>Oomycota</taxon>
        <taxon>Peronosporomycetes</taxon>
        <taxon>Peronosporales</taxon>
        <taxon>Peronosporaceae</taxon>
        <taxon>Phytophthora</taxon>
    </lineage>
</organism>
<gene>
    <name evidence="1" type="ORF">PHMEG_0008077</name>
</gene>
<evidence type="ECO:0000313" key="2">
    <source>
        <dbReference type="Proteomes" id="UP000198211"/>
    </source>
</evidence>
<accession>A0A225WJQ3</accession>
<keyword evidence="2" id="KW-1185">Reference proteome</keyword>
<dbReference type="Proteomes" id="UP000198211">
    <property type="component" value="Unassembled WGS sequence"/>
</dbReference>
<sequence>MFDFIFRVFVNADRRRRTHLNEAIAQRRFVPSFIKTYTELHIPNQSLPEIIHATFAMSRLMDKADLGNDSRVQIQVEDFGGVMSMPNSDHSRPSAGYYKSNLILQYVVVADITHELTTYTFTTKEPKIKTQMHSVVSAYCIT</sequence>
<proteinExistence type="predicted"/>
<evidence type="ECO:0000313" key="1">
    <source>
        <dbReference type="EMBL" id="OWZ17923.1"/>
    </source>
</evidence>
<dbReference type="OrthoDB" id="139978at2759"/>